<gene>
    <name evidence="1" type="ORF">GYMLUDRAFT_137643</name>
</gene>
<dbReference type="EMBL" id="KN834773">
    <property type="protein sequence ID" value="KIK60833.1"/>
    <property type="molecule type" value="Genomic_DNA"/>
</dbReference>
<reference evidence="1 2" key="1">
    <citation type="submission" date="2014-04" db="EMBL/GenBank/DDBJ databases">
        <title>Evolutionary Origins and Diversification of the Mycorrhizal Mutualists.</title>
        <authorList>
            <consortium name="DOE Joint Genome Institute"/>
            <consortium name="Mycorrhizal Genomics Consortium"/>
            <person name="Kohler A."/>
            <person name="Kuo A."/>
            <person name="Nagy L.G."/>
            <person name="Floudas D."/>
            <person name="Copeland A."/>
            <person name="Barry K.W."/>
            <person name="Cichocki N."/>
            <person name="Veneault-Fourrey C."/>
            <person name="LaButti K."/>
            <person name="Lindquist E.A."/>
            <person name="Lipzen A."/>
            <person name="Lundell T."/>
            <person name="Morin E."/>
            <person name="Murat C."/>
            <person name="Riley R."/>
            <person name="Ohm R."/>
            <person name="Sun H."/>
            <person name="Tunlid A."/>
            <person name="Henrissat B."/>
            <person name="Grigoriev I.V."/>
            <person name="Hibbett D.S."/>
            <person name="Martin F."/>
        </authorList>
    </citation>
    <scope>NUCLEOTIDE SEQUENCE [LARGE SCALE GENOMIC DNA]</scope>
    <source>
        <strain evidence="1 2">FD-317 M1</strain>
    </source>
</reference>
<evidence type="ECO:0008006" key="3">
    <source>
        <dbReference type="Google" id="ProtNLM"/>
    </source>
</evidence>
<keyword evidence="2" id="KW-1185">Reference proteome</keyword>
<dbReference type="Proteomes" id="UP000053593">
    <property type="component" value="Unassembled WGS sequence"/>
</dbReference>
<feature type="non-terminal residue" evidence="1">
    <location>
        <position position="234"/>
    </location>
</feature>
<feature type="non-terminal residue" evidence="1">
    <location>
        <position position="1"/>
    </location>
</feature>
<dbReference type="AlphaFoldDB" id="A0A0D0CX95"/>
<proteinExistence type="predicted"/>
<name>A0A0D0CX95_9AGAR</name>
<accession>A0A0D0CX95</accession>
<evidence type="ECO:0000313" key="2">
    <source>
        <dbReference type="Proteomes" id="UP000053593"/>
    </source>
</evidence>
<dbReference type="OrthoDB" id="2355984at2759"/>
<dbReference type="HOGENOM" id="CLU_041692_2_0_1"/>
<sequence>AALSPAHKALCKQITVYSSNTKDVLRDLNVALNKPSLPKSQWTNVLHDSYINFNEILSHTFSTETEDQSIFLICNTTLEFKKPKMVLKVSSHGQWINAFHTYKEAVLFAFTGCKLELCGYSNHINNLFTATHISLHHRVINYDWAVCVYVGNKCDILLHETKKFSHIKMAHIDAGGVAVVRLSTGNRFGRAGQKQKRFSEVCRNWNFRMCSRERCIFRHACINCGSADHGAKDC</sequence>
<organism evidence="1 2">
    <name type="scientific">Collybiopsis luxurians FD-317 M1</name>
    <dbReference type="NCBI Taxonomy" id="944289"/>
    <lineage>
        <taxon>Eukaryota</taxon>
        <taxon>Fungi</taxon>
        <taxon>Dikarya</taxon>
        <taxon>Basidiomycota</taxon>
        <taxon>Agaricomycotina</taxon>
        <taxon>Agaricomycetes</taxon>
        <taxon>Agaricomycetidae</taxon>
        <taxon>Agaricales</taxon>
        <taxon>Marasmiineae</taxon>
        <taxon>Omphalotaceae</taxon>
        <taxon>Collybiopsis</taxon>
        <taxon>Collybiopsis luxurians</taxon>
    </lineage>
</organism>
<protein>
    <recommendedName>
        <fullName evidence="3">C3H1-type domain-containing protein</fullName>
    </recommendedName>
</protein>
<evidence type="ECO:0000313" key="1">
    <source>
        <dbReference type="EMBL" id="KIK60833.1"/>
    </source>
</evidence>